<protein>
    <recommendedName>
        <fullName evidence="2">AMP-dependent synthetase/ligase domain-containing protein</fullName>
    </recommendedName>
</protein>
<feature type="domain" description="AMP-dependent synthetase/ligase" evidence="2">
    <location>
        <begin position="32"/>
        <end position="359"/>
    </location>
</feature>
<dbReference type="HOGENOM" id="CLU_002220_3_2_1"/>
<dbReference type="SUPFAM" id="SSF56801">
    <property type="entry name" value="Acetyl-CoA synthetase-like"/>
    <property type="match status" value="1"/>
</dbReference>
<dbReference type="OrthoDB" id="429813at2759"/>
<dbReference type="AlphaFoldDB" id="A0A067T0H7"/>
<keyword evidence="4" id="KW-1185">Reference proteome</keyword>
<sequence>MTETPLSDHFKVPPLDGSLCVPEVYDWHYIHNADRPIFVYSEREDGPTTYVTYGEFVPALHRAGRLISCELNINADGDRGDYPVVAVLSTADTISTFTLLVGMLRLGIIGFPISPRFSAPVIAHLLQKTGATDVFVSLESPRVHQLARDSISLVVSQSNGEKAEEIRIHPVPLFSDIYRKDLPFEPIRKKNYALSSTALIVHSSNSSSEYPKAIPWSVRMQSQHSTIPAKSSHDLRGVIFSCHSIELFHTLGLFFLFWVPTSGMIMATFKPSSPAVKPTSDLAFTGIQSSKSTYVLTHTRFLEAWSQESSKVAHLRTLKAVLSGGKILKKSVGDFLANQGVSLCNMYGSTECGQISAMPSGTHAAALNSPFTNLTLECDAESQGREWEYFQLNPQCGARFIDQGNSSFHLVVVDSGAQTIPISNTTYMGEDACTTGDVLVPHPTKPNHWKVLGRIDDQIMLCTGEVVNPVQLENLVCASQFVNAAVIFGRSRTHLGVLVELAEPIDTDARVVEKAKNLIWPGIQALNSSSPPHCHISREMIIFVKAEKPLPYNPKGSPKRASVLLQYQQEIDSCYEGAADLLLADIRNSANKNTENISHVLSEALQHSSGPKNLLPGAKALKEVFQSFIARIL</sequence>
<proteinExistence type="inferred from homology"/>
<accession>A0A067T0H7</accession>
<name>A0A067T0H7_GALM3</name>
<dbReference type="Gene3D" id="3.40.50.12780">
    <property type="entry name" value="N-terminal domain of ligase-like"/>
    <property type="match status" value="1"/>
</dbReference>
<evidence type="ECO:0000313" key="3">
    <source>
        <dbReference type="EMBL" id="KDR72498.1"/>
    </source>
</evidence>
<evidence type="ECO:0000313" key="4">
    <source>
        <dbReference type="Proteomes" id="UP000027222"/>
    </source>
</evidence>
<dbReference type="InterPro" id="IPR000873">
    <property type="entry name" value="AMP-dep_synth/lig_dom"/>
</dbReference>
<reference evidence="4" key="1">
    <citation type="journal article" date="2014" name="Proc. Natl. Acad. Sci. U.S.A.">
        <title>Extensive sampling of basidiomycete genomes demonstrates inadequacy of the white-rot/brown-rot paradigm for wood decay fungi.</title>
        <authorList>
            <person name="Riley R."/>
            <person name="Salamov A.A."/>
            <person name="Brown D.W."/>
            <person name="Nagy L.G."/>
            <person name="Floudas D."/>
            <person name="Held B.W."/>
            <person name="Levasseur A."/>
            <person name="Lombard V."/>
            <person name="Morin E."/>
            <person name="Otillar R."/>
            <person name="Lindquist E.A."/>
            <person name="Sun H."/>
            <person name="LaButti K.M."/>
            <person name="Schmutz J."/>
            <person name="Jabbour D."/>
            <person name="Luo H."/>
            <person name="Baker S.E."/>
            <person name="Pisabarro A.G."/>
            <person name="Walton J.D."/>
            <person name="Blanchette R.A."/>
            <person name="Henrissat B."/>
            <person name="Martin F."/>
            <person name="Cullen D."/>
            <person name="Hibbett D.S."/>
            <person name="Grigoriev I.V."/>
        </authorList>
    </citation>
    <scope>NUCLEOTIDE SEQUENCE [LARGE SCALE GENOMIC DNA]</scope>
    <source>
        <strain evidence="4">CBS 339.88</strain>
    </source>
</reference>
<comment type="similarity">
    <text evidence="1">Belongs to the ATP-dependent AMP-binding enzyme family.</text>
</comment>
<dbReference type="Pfam" id="PF00501">
    <property type="entry name" value="AMP-binding"/>
    <property type="match status" value="1"/>
</dbReference>
<dbReference type="GO" id="GO:0031956">
    <property type="term" value="F:medium-chain fatty acid-CoA ligase activity"/>
    <property type="evidence" value="ECO:0007669"/>
    <property type="project" value="TreeGrafter"/>
</dbReference>
<dbReference type="Pfam" id="PF23562">
    <property type="entry name" value="AMP-binding_C_3"/>
    <property type="match status" value="1"/>
</dbReference>
<organism evidence="3 4">
    <name type="scientific">Galerina marginata (strain CBS 339.88)</name>
    <dbReference type="NCBI Taxonomy" id="685588"/>
    <lineage>
        <taxon>Eukaryota</taxon>
        <taxon>Fungi</taxon>
        <taxon>Dikarya</taxon>
        <taxon>Basidiomycota</taxon>
        <taxon>Agaricomycotina</taxon>
        <taxon>Agaricomycetes</taxon>
        <taxon>Agaricomycetidae</taxon>
        <taxon>Agaricales</taxon>
        <taxon>Agaricineae</taxon>
        <taxon>Strophariaceae</taxon>
        <taxon>Galerina</taxon>
    </lineage>
</organism>
<dbReference type="GO" id="GO:0006631">
    <property type="term" value="P:fatty acid metabolic process"/>
    <property type="evidence" value="ECO:0007669"/>
    <property type="project" value="TreeGrafter"/>
</dbReference>
<evidence type="ECO:0000256" key="1">
    <source>
        <dbReference type="ARBA" id="ARBA00006432"/>
    </source>
</evidence>
<dbReference type="PANTHER" id="PTHR43201:SF8">
    <property type="entry name" value="ACYL-COA SYNTHETASE FAMILY MEMBER 3"/>
    <property type="match status" value="1"/>
</dbReference>
<gene>
    <name evidence="3" type="ORF">GALMADRAFT_158718</name>
</gene>
<dbReference type="STRING" id="685588.A0A067T0H7"/>
<dbReference type="InterPro" id="IPR042099">
    <property type="entry name" value="ANL_N_sf"/>
</dbReference>
<dbReference type="EMBL" id="KL142388">
    <property type="protein sequence ID" value="KDR72498.1"/>
    <property type="molecule type" value="Genomic_DNA"/>
</dbReference>
<dbReference type="Proteomes" id="UP000027222">
    <property type="component" value="Unassembled WGS sequence"/>
</dbReference>
<dbReference type="PANTHER" id="PTHR43201">
    <property type="entry name" value="ACYL-COA SYNTHETASE"/>
    <property type="match status" value="1"/>
</dbReference>
<evidence type="ECO:0000259" key="2">
    <source>
        <dbReference type="Pfam" id="PF00501"/>
    </source>
</evidence>